<evidence type="ECO:0000256" key="1">
    <source>
        <dbReference type="SAM" id="MobiDB-lite"/>
    </source>
</evidence>
<dbReference type="eggNOG" id="KOG0017">
    <property type="taxonomic scope" value="Eukaryota"/>
</dbReference>
<dbReference type="Proteomes" id="UP000189701">
    <property type="component" value="Unplaced"/>
</dbReference>
<dbReference type="AlphaFoldDB" id="A0A1U7V936"/>
<reference evidence="3" key="2">
    <citation type="submission" date="2025-08" db="UniProtKB">
        <authorList>
            <consortium name="RefSeq"/>
        </authorList>
    </citation>
    <scope>IDENTIFICATION</scope>
    <source>
        <tissue evidence="3">Leaf</tissue>
    </source>
</reference>
<feature type="region of interest" description="Disordered" evidence="1">
    <location>
        <begin position="48"/>
        <end position="67"/>
    </location>
</feature>
<reference evidence="2" key="1">
    <citation type="journal article" date="2013" name="Genome Biol.">
        <title>Reference genomes and transcriptomes of Nicotiana sylvestris and Nicotiana tomentosiformis.</title>
        <authorList>
            <person name="Sierro N."/>
            <person name="Battey J.N."/>
            <person name="Ouadi S."/>
            <person name="Bovet L."/>
            <person name="Goepfert S."/>
            <person name="Bakaher N."/>
            <person name="Peitsch M.C."/>
            <person name="Ivanov N.V."/>
        </authorList>
    </citation>
    <scope>NUCLEOTIDE SEQUENCE [LARGE SCALE GENOMIC DNA]</scope>
</reference>
<name>A0A1U7V936_NICSY</name>
<protein>
    <submittedName>
        <fullName evidence="3">Uncharacterized protein LOC104213654</fullName>
    </submittedName>
</protein>
<gene>
    <name evidence="3" type="primary">LOC104213654</name>
</gene>
<dbReference type="PANTHER" id="PTHR33240:SF8">
    <property type="entry name" value="OS03G0439900 PROTEIN"/>
    <property type="match status" value="1"/>
</dbReference>
<dbReference type="CDD" id="cd00303">
    <property type="entry name" value="retropepsin_like"/>
    <property type="match status" value="1"/>
</dbReference>
<dbReference type="PANTHER" id="PTHR33240">
    <property type="entry name" value="OS08G0508500 PROTEIN"/>
    <property type="match status" value="1"/>
</dbReference>
<dbReference type="RefSeq" id="XP_009761486.1">
    <property type="nucleotide sequence ID" value="XM_009763184.1"/>
</dbReference>
<sequence length="205" mass="22132">MESFAQVGLFPVALVISQAGGGAQTLDTRTPEQMAPQFHTPVAQLVRDEAPSSTSEIGSRNLKGDGEKGTTNLEAGVHMIIGGANVPQGPVSKRVRTSTTEEWSARERLPGEILLFSEEDLEAMMEPHNDALVISFLSYNTRIKRVLVDPGISVNIIKSEVVEQLGLLNQVVPTPRVLHGFNMVGEEMKGEIVLLIDTSGTTQNT</sequence>
<evidence type="ECO:0000313" key="3">
    <source>
        <dbReference type="RefSeq" id="XP_009761486.1"/>
    </source>
</evidence>
<organism evidence="2 3">
    <name type="scientific">Nicotiana sylvestris</name>
    <name type="common">Wood tobacco</name>
    <name type="synonym">South American tobacco</name>
    <dbReference type="NCBI Taxonomy" id="4096"/>
    <lineage>
        <taxon>Eukaryota</taxon>
        <taxon>Viridiplantae</taxon>
        <taxon>Streptophyta</taxon>
        <taxon>Embryophyta</taxon>
        <taxon>Tracheophyta</taxon>
        <taxon>Spermatophyta</taxon>
        <taxon>Magnoliopsida</taxon>
        <taxon>eudicotyledons</taxon>
        <taxon>Gunneridae</taxon>
        <taxon>Pentapetalae</taxon>
        <taxon>asterids</taxon>
        <taxon>lamiids</taxon>
        <taxon>Solanales</taxon>
        <taxon>Solanaceae</taxon>
        <taxon>Nicotianoideae</taxon>
        <taxon>Nicotianeae</taxon>
        <taxon>Nicotiana</taxon>
    </lineage>
</organism>
<evidence type="ECO:0000313" key="2">
    <source>
        <dbReference type="Proteomes" id="UP000189701"/>
    </source>
</evidence>
<proteinExistence type="predicted"/>
<keyword evidence="2" id="KW-1185">Reference proteome</keyword>
<accession>A0A1U7V936</accession>